<proteinExistence type="predicted"/>
<dbReference type="AlphaFoldDB" id="A0A2M7Z627"/>
<accession>A0A2M7Z627</accession>
<evidence type="ECO:0000313" key="3">
    <source>
        <dbReference type="Proteomes" id="UP000230843"/>
    </source>
</evidence>
<feature type="domain" description="Imm-5-like" evidence="1">
    <location>
        <begin position="118"/>
        <end position="182"/>
    </location>
</feature>
<name>A0A2M7Z627_9BACT</name>
<reference evidence="3" key="1">
    <citation type="submission" date="2017-09" db="EMBL/GenBank/DDBJ databases">
        <title>Depth-based differentiation of microbial function through sediment-hosted aquifers and enrichment of novel symbionts in the deep terrestrial subsurface.</title>
        <authorList>
            <person name="Probst A.J."/>
            <person name="Ladd B."/>
            <person name="Jarett J.K."/>
            <person name="Geller-Mcgrath D.E."/>
            <person name="Sieber C.M.K."/>
            <person name="Emerson J.B."/>
            <person name="Anantharaman K."/>
            <person name="Thomas B.C."/>
            <person name="Malmstrom R."/>
            <person name="Stieglmeier M."/>
            <person name="Klingl A."/>
            <person name="Woyke T."/>
            <person name="Ryan C.M."/>
            <person name="Banfield J.F."/>
        </authorList>
    </citation>
    <scope>NUCLEOTIDE SEQUENCE [LARGE SCALE GENOMIC DNA]</scope>
</reference>
<dbReference type="EMBL" id="PFVJ01000073">
    <property type="protein sequence ID" value="PJA89604.1"/>
    <property type="molecule type" value="Genomic_DNA"/>
</dbReference>
<protein>
    <recommendedName>
        <fullName evidence="1">Imm-5-like domain-containing protein</fullName>
    </recommendedName>
</protein>
<sequence>MPIKFNVLLEVLNSKQTTTLKKLQAIVNFNDCYKNLCRIKQEQFDSFNREIQLAILKKMQTNWTGNMLITVKDVKSKQKKSIRLFQLFNKYCDHAYLTEDSVIYLEVPLKTPSLCWNKQLFSLFICDCAENILHYFEENYPDDYTPRNALQVVRRYVLGDATEEELLKAREEATRAKERANPHRFWYEATDAAESVLCTTYPWCGWKTIDYVDYAYQRTQKRYKMHHHENRLWEYLSGKFSVKDAKKLYGNKPS</sequence>
<comment type="caution">
    <text evidence="2">The sequence shown here is derived from an EMBL/GenBank/DDBJ whole genome shotgun (WGS) entry which is preliminary data.</text>
</comment>
<gene>
    <name evidence="2" type="ORF">CO137_03440</name>
</gene>
<organism evidence="2 3">
    <name type="scientific">Candidatus Magasanikbacteria bacterium CG_4_9_14_3_um_filter_32_9</name>
    <dbReference type="NCBI Taxonomy" id="1974644"/>
    <lineage>
        <taxon>Bacteria</taxon>
        <taxon>Candidatus Magasanikiibacteriota</taxon>
    </lineage>
</organism>
<dbReference type="InterPro" id="IPR048667">
    <property type="entry name" value="Imm5-like"/>
</dbReference>
<dbReference type="Pfam" id="PF21805">
    <property type="entry name" value="Imm5_like"/>
    <property type="match status" value="1"/>
</dbReference>
<evidence type="ECO:0000259" key="1">
    <source>
        <dbReference type="Pfam" id="PF21805"/>
    </source>
</evidence>
<dbReference type="Proteomes" id="UP000230843">
    <property type="component" value="Unassembled WGS sequence"/>
</dbReference>
<evidence type="ECO:0000313" key="2">
    <source>
        <dbReference type="EMBL" id="PJA89604.1"/>
    </source>
</evidence>